<gene>
    <name evidence="2" type="ORF">CFK39_02430</name>
</gene>
<protein>
    <submittedName>
        <fullName evidence="2">Metal-dependent hydrolase</fullName>
    </submittedName>
</protein>
<accession>A0A220UA29</accession>
<dbReference type="Proteomes" id="UP000198398">
    <property type="component" value="Chromosome"/>
</dbReference>
<keyword evidence="3" id="KW-1185">Reference proteome</keyword>
<reference evidence="3" key="1">
    <citation type="submission" date="2017-07" db="EMBL/GenBank/DDBJ databases">
        <title>Brachybacterium sp. VR2415.</title>
        <authorList>
            <person name="Tak E.J."/>
            <person name="Bae J.-W."/>
        </authorList>
    </citation>
    <scope>NUCLEOTIDE SEQUENCE [LARGE SCALE GENOMIC DNA]</scope>
    <source>
        <strain evidence="3">VR2415</strain>
    </source>
</reference>
<sequence length="271" mass="28980">MRVHVIGCSGSFAGPTGAASSYLIEHEDADGRLWRVLMDLGSGAFGPLQQVIDPADLDAVIISHLHPDHYLDLTGLEVFWAYHSRTDLGKLPIHAPAPLPDRISGVLGRAGHVPDGVKTAPFDYHVLADGLRFTIGPLEIATHAVLHPVEAYGFRITAEGVSFAYSGDTDSCQALDELAAGADLFLCEAGYIEGRDDHFTGVHLTGRRAGEVAARAGVGRLALTHIPAWTDPAIPLAEAREVHTGPITMVRPMDILDVSRSPDRHAARNAQ</sequence>
<dbReference type="KEGG" id="brv:CFK39_02430"/>
<evidence type="ECO:0000313" key="2">
    <source>
        <dbReference type="EMBL" id="ASK64875.1"/>
    </source>
</evidence>
<name>A0A220UA29_9MICO</name>
<proteinExistence type="predicted"/>
<dbReference type="RefSeq" id="WP_089064123.1">
    <property type="nucleotide sequence ID" value="NZ_CP022316.1"/>
</dbReference>
<dbReference type="Gene3D" id="3.60.15.10">
    <property type="entry name" value="Ribonuclease Z/Hydroxyacylglutathione hydrolase-like"/>
    <property type="match status" value="1"/>
</dbReference>
<dbReference type="InterPro" id="IPR001279">
    <property type="entry name" value="Metallo-B-lactamas"/>
</dbReference>
<keyword evidence="2" id="KW-0378">Hydrolase</keyword>
<dbReference type="InterPro" id="IPR036866">
    <property type="entry name" value="RibonucZ/Hydroxyglut_hydro"/>
</dbReference>
<evidence type="ECO:0000259" key="1">
    <source>
        <dbReference type="Pfam" id="PF12706"/>
    </source>
</evidence>
<feature type="domain" description="Metallo-beta-lactamase" evidence="1">
    <location>
        <begin position="35"/>
        <end position="226"/>
    </location>
</feature>
<dbReference type="GO" id="GO:0042781">
    <property type="term" value="F:3'-tRNA processing endoribonuclease activity"/>
    <property type="evidence" value="ECO:0007669"/>
    <property type="project" value="TreeGrafter"/>
</dbReference>
<dbReference type="EMBL" id="CP022316">
    <property type="protein sequence ID" value="ASK64875.1"/>
    <property type="molecule type" value="Genomic_DNA"/>
</dbReference>
<dbReference type="SUPFAM" id="SSF56281">
    <property type="entry name" value="Metallo-hydrolase/oxidoreductase"/>
    <property type="match status" value="1"/>
</dbReference>
<dbReference type="CDD" id="cd07716">
    <property type="entry name" value="RNaseZ_short-form-like_MBL-fold"/>
    <property type="match status" value="1"/>
</dbReference>
<evidence type="ECO:0000313" key="3">
    <source>
        <dbReference type="Proteomes" id="UP000198398"/>
    </source>
</evidence>
<dbReference type="AlphaFoldDB" id="A0A220UA29"/>
<dbReference type="PANTHER" id="PTHR46018:SF4">
    <property type="entry name" value="METALLO-HYDROLASE YHFI-RELATED"/>
    <property type="match status" value="1"/>
</dbReference>
<organism evidence="2 3">
    <name type="scientific">Brachybacterium avium</name>
    <dbReference type="NCBI Taxonomy" id="2017485"/>
    <lineage>
        <taxon>Bacteria</taxon>
        <taxon>Bacillati</taxon>
        <taxon>Actinomycetota</taxon>
        <taxon>Actinomycetes</taxon>
        <taxon>Micrococcales</taxon>
        <taxon>Dermabacteraceae</taxon>
        <taxon>Brachybacterium</taxon>
    </lineage>
</organism>
<dbReference type="PANTHER" id="PTHR46018">
    <property type="entry name" value="ZINC PHOSPHODIESTERASE ELAC PROTEIN 1"/>
    <property type="match status" value="1"/>
</dbReference>
<dbReference type="Pfam" id="PF12706">
    <property type="entry name" value="Lactamase_B_2"/>
    <property type="match status" value="1"/>
</dbReference>
<dbReference type="OrthoDB" id="9800940at2"/>